<dbReference type="Gene3D" id="3.40.50.150">
    <property type="entry name" value="Vaccinia Virus protein VP39"/>
    <property type="match status" value="1"/>
</dbReference>
<evidence type="ECO:0000313" key="5">
    <source>
        <dbReference type="Proteomes" id="UP000618382"/>
    </source>
</evidence>
<gene>
    <name evidence="3" type="ORF">BKA21_003017</name>
    <name evidence="2" type="ORF">Col01nite_25050</name>
</gene>
<dbReference type="Proteomes" id="UP000577956">
    <property type="component" value="Unassembled WGS sequence"/>
</dbReference>
<feature type="domain" description="Methyltransferase small" evidence="1">
    <location>
        <begin position="102"/>
        <end position="181"/>
    </location>
</feature>
<dbReference type="AlphaFoldDB" id="A0A7Y9JY53"/>
<dbReference type="InterPro" id="IPR022446">
    <property type="entry name" value="MeTrfrase_put"/>
</dbReference>
<dbReference type="InterPro" id="IPR007848">
    <property type="entry name" value="Small_mtfrase_dom"/>
</dbReference>
<protein>
    <submittedName>
        <fullName evidence="2">Methylase</fullName>
    </submittedName>
    <submittedName>
        <fullName evidence="3">Release factor glutamine methyltransferase</fullName>
        <ecNumber evidence="3">2.1.1.297</ecNumber>
    </submittedName>
</protein>
<dbReference type="InterPro" id="IPR029063">
    <property type="entry name" value="SAM-dependent_MTases_sf"/>
</dbReference>
<name>A0A7Y9JY53_9CELL</name>
<sequence>MRATGPARDLLVARLRAAGCVFAEEEAALLVDEAVDAAALEAMTVRRVGGEPLETVVGWVAFCGRRVGVGPGVFVPRRRTELLARTAVDHARAAGRDGRAPVVVEMCCGVGAVATVVAQDVPDAVVHAADVDPVAVAWAARNLADAGRAHVGDLFAALPATLRGRVDVLVANAPYVPTAAVATMPVESRAHEPLVAVDGGADGLDVQRRLLAGAPAWVRPGGCVVVETSRDQAPRTAAACPPGWTTRVLRDDDVDGTAVVATRPA</sequence>
<dbReference type="InterPro" id="IPR050320">
    <property type="entry name" value="N5-glutamine_MTase"/>
</dbReference>
<dbReference type="PANTHER" id="PTHR18895:SF74">
    <property type="entry name" value="MTRF1L RELEASE FACTOR GLUTAMINE METHYLTRANSFERASE"/>
    <property type="match status" value="1"/>
</dbReference>
<dbReference type="EMBL" id="JACCBK010000001">
    <property type="protein sequence ID" value="NYD87468.1"/>
    <property type="molecule type" value="Genomic_DNA"/>
</dbReference>
<evidence type="ECO:0000313" key="4">
    <source>
        <dbReference type="Proteomes" id="UP000577956"/>
    </source>
</evidence>
<organism evidence="3 4">
    <name type="scientific">Cellulomonas oligotrophica</name>
    <dbReference type="NCBI Taxonomy" id="931536"/>
    <lineage>
        <taxon>Bacteria</taxon>
        <taxon>Bacillati</taxon>
        <taxon>Actinomycetota</taxon>
        <taxon>Actinomycetes</taxon>
        <taxon>Micrococcales</taxon>
        <taxon>Cellulomonadaceae</taxon>
        <taxon>Cellulomonas</taxon>
    </lineage>
</organism>
<dbReference type="EMBL" id="BONN01000007">
    <property type="protein sequence ID" value="GIG33346.1"/>
    <property type="molecule type" value="Genomic_DNA"/>
</dbReference>
<dbReference type="EC" id="2.1.1.297" evidence="3"/>
<accession>A0A7Y9JY53</accession>
<proteinExistence type="predicted"/>
<keyword evidence="3" id="KW-0808">Transferase</keyword>
<reference evidence="3 4" key="1">
    <citation type="submission" date="2020-07" db="EMBL/GenBank/DDBJ databases">
        <title>Sequencing the genomes of 1000 actinobacteria strains.</title>
        <authorList>
            <person name="Klenk H.-P."/>
        </authorList>
    </citation>
    <scope>NUCLEOTIDE SEQUENCE [LARGE SCALE GENOMIC DNA]</scope>
    <source>
        <strain evidence="3 4">DSM 24482</strain>
    </source>
</reference>
<keyword evidence="5" id="KW-1185">Reference proteome</keyword>
<dbReference type="GO" id="GO:0032259">
    <property type="term" value="P:methylation"/>
    <property type="evidence" value="ECO:0007669"/>
    <property type="project" value="UniProtKB-KW"/>
</dbReference>
<dbReference type="PANTHER" id="PTHR18895">
    <property type="entry name" value="HEMK METHYLTRANSFERASE"/>
    <property type="match status" value="1"/>
</dbReference>
<keyword evidence="3" id="KW-0489">Methyltransferase</keyword>
<dbReference type="RefSeq" id="WP_140459804.1">
    <property type="nucleotide sequence ID" value="NZ_BAABFI010000007.1"/>
</dbReference>
<evidence type="ECO:0000313" key="3">
    <source>
        <dbReference type="EMBL" id="NYD87468.1"/>
    </source>
</evidence>
<dbReference type="Pfam" id="PF05175">
    <property type="entry name" value="MTS"/>
    <property type="match status" value="1"/>
</dbReference>
<dbReference type="SUPFAM" id="SSF53335">
    <property type="entry name" value="S-adenosyl-L-methionine-dependent methyltransferases"/>
    <property type="match status" value="1"/>
</dbReference>
<evidence type="ECO:0000313" key="2">
    <source>
        <dbReference type="EMBL" id="GIG33346.1"/>
    </source>
</evidence>
<dbReference type="Proteomes" id="UP000618382">
    <property type="component" value="Unassembled WGS sequence"/>
</dbReference>
<reference evidence="2 5" key="2">
    <citation type="submission" date="2021-01" db="EMBL/GenBank/DDBJ databases">
        <title>Whole genome shotgun sequence of Cellulomonas oligotrophica NBRC 109435.</title>
        <authorList>
            <person name="Komaki H."/>
            <person name="Tamura T."/>
        </authorList>
    </citation>
    <scope>NUCLEOTIDE SEQUENCE [LARGE SCALE GENOMIC DNA]</scope>
    <source>
        <strain evidence="2 5">NBRC 109435</strain>
    </source>
</reference>
<dbReference type="GO" id="GO:0102559">
    <property type="term" value="F:peptide chain release factor N(5)-glutamine methyltransferase activity"/>
    <property type="evidence" value="ECO:0007669"/>
    <property type="project" value="UniProtKB-EC"/>
</dbReference>
<comment type="caution">
    <text evidence="3">The sequence shown here is derived from an EMBL/GenBank/DDBJ whole genome shotgun (WGS) entry which is preliminary data.</text>
</comment>
<dbReference type="NCBIfam" id="TIGR03704">
    <property type="entry name" value="PrmC_rel_meth"/>
    <property type="match status" value="1"/>
</dbReference>
<evidence type="ECO:0000259" key="1">
    <source>
        <dbReference type="Pfam" id="PF05175"/>
    </source>
</evidence>